<dbReference type="Gramene" id="fgenesh1_pg.C_scaffold_1000131">
    <property type="protein sequence ID" value="fgenesh1_pg.C_scaffold_1000131"/>
    <property type="gene ID" value="fgenesh1_pg.C_scaffold_1000131"/>
</dbReference>
<keyword evidence="2" id="KW-1185">Reference proteome</keyword>
<reference evidence="2" key="1">
    <citation type="journal article" date="2011" name="Nat. Genet.">
        <title>The Arabidopsis lyrata genome sequence and the basis of rapid genome size change.</title>
        <authorList>
            <person name="Hu T.T."/>
            <person name="Pattyn P."/>
            <person name="Bakker E.G."/>
            <person name="Cao J."/>
            <person name="Cheng J.-F."/>
            <person name="Clark R.M."/>
            <person name="Fahlgren N."/>
            <person name="Fawcett J.A."/>
            <person name="Grimwood J."/>
            <person name="Gundlach H."/>
            <person name="Haberer G."/>
            <person name="Hollister J.D."/>
            <person name="Ossowski S."/>
            <person name="Ottilar R.P."/>
            <person name="Salamov A.A."/>
            <person name="Schneeberger K."/>
            <person name="Spannagl M."/>
            <person name="Wang X."/>
            <person name="Yang L."/>
            <person name="Nasrallah M.E."/>
            <person name="Bergelson J."/>
            <person name="Carrington J.C."/>
            <person name="Gaut B.S."/>
            <person name="Schmutz J."/>
            <person name="Mayer K.F.X."/>
            <person name="Van de Peer Y."/>
            <person name="Grigoriev I.V."/>
            <person name="Nordborg M."/>
            <person name="Weigel D."/>
            <person name="Guo Y.-L."/>
        </authorList>
    </citation>
    <scope>NUCLEOTIDE SEQUENCE [LARGE SCALE GENOMIC DNA]</scope>
    <source>
        <strain evidence="2">cv. MN47</strain>
    </source>
</reference>
<proteinExistence type="predicted"/>
<evidence type="ECO:0008006" key="3">
    <source>
        <dbReference type="Google" id="ProtNLM"/>
    </source>
</evidence>
<sequence length="148" mass="16151">MADCVIFGGGNCGGPNCFQPSDFKLTIVVRLEENGDSIIGGTLKAIQERNRAPKENRDPLGSKVKVSWKLSSITKLKLQKGSVQSKNFPMMSDLMIKLLKLCHSSSGHDGIFLGGNYDAAGVALGRCVERTYETATQVNDFISRYAYK</sequence>
<evidence type="ECO:0000313" key="1">
    <source>
        <dbReference type="EMBL" id="EFH65655.1"/>
    </source>
</evidence>
<name>D7KB76_ARALL</name>
<protein>
    <recommendedName>
        <fullName evidence="3">Amine oxidase domain-containing protein</fullName>
    </recommendedName>
</protein>
<dbReference type="EMBL" id="GL348713">
    <property type="protein sequence ID" value="EFH65655.1"/>
    <property type="molecule type" value="Genomic_DNA"/>
</dbReference>
<dbReference type="STRING" id="81972.D7KB76"/>
<dbReference type="Proteomes" id="UP000008694">
    <property type="component" value="Unassembled WGS sequence"/>
</dbReference>
<dbReference type="AlphaFoldDB" id="D7KB76"/>
<evidence type="ECO:0000313" key="2">
    <source>
        <dbReference type="Proteomes" id="UP000008694"/>
    </source>
</evidence>
<accession>D7KB76</accession>
<dbReference type="eggNOG" id="KOG1276">
    <property type="taxonomic scope" value="Eukaryota"/>
</dbReference>
<gene>
    <name evidence="1" type="ORF">ARALYDRAFT_333566</name>
</gene>
<dbReference type="HOGENOM" id="CLU_1761249_0_0_1"/>
<organism evidence="2">
    <name type="scientific">Arabidopsis lyrata subsp. lyrata</name>
    <name type="common">Lyre-leaved rock-cress</name>
    <dbReference type="NCBI Taxonomy" id="81972"/>
    <lineage>
        <taxon>Eukaryota</taxon>
        <taxon>Viridiplantae</taxon>
        <taxon>Streptophyta</taxon>
        <taxon>Embryophyta</taxon>
        <taxon>Tracheophyta</taxon>
        <taxon>Spermatophyta</taxon>
        <taxon>Magnoliopsida</taxon>
        <taxon>eudicotyledons</taxon>
        <taxon>Gunneridae</taxon>
        <taxon>Pentapetalae</taxon>
        <taxon>rosids</taxon>
        <taxon>malvids</taxon>
        <taxon>Brassicales</taxon>
        <taxon>Brassicaceae</taxon>
        <taxon>Camelineae</taxon>
        <taxon>Arabidopsis</taxon>
    </lineage>
</organism>